<keyword evidence="3" id="KW-1185">Reference proteome</keyword>
<proteinExistence type="predicted"/>
<organism evidence="2 3">
    <name type="scientific">Photorhabdus kayaii</name>
    <dbReference type="NCBI Taxonomy" id="230088"/>
    <lineage>
        <taxon>Bacteria</taxon>
        <taxon>Pseudomonadati</taxon>
        <taxon>Pseudomonadota</taxon>
        <taxon>Gammaproteobacteria</taxon>
        <taxon>Enterobacterales</taxon>
        <taxon>Morganellaceae</taxon>
        <taxon>Photorhabdus</taxon>
    </lineage>
</organism>
<evidence type="ECO:0000259" key="1">
    <source>
        <dbReference type="Pfam" id="PF00082"/>
    </source>
</evidence>
<accession>A0ABX0B2Y2</accession>
<dbReference type="Pfam" id="PF00082">
    <property type="entry name" value="Peptidase_S8"/>
    <property type="match status" value="1"/>
</dbReference>
<dbReference type="RefSeq" id="WP_113041521.1">
    <property type="nucleotide sequence ID" value="NZ_CAWPKC010000008.1"/>
</dbReference>
<dbReference type="SUPFAM" id="SSF52743">
    <property type="entry name" value="Subtilisin-like"/>
    <property type="match status" value="1"/>
</dbReference>
<reference evidence="2 3" key="1">
    <citation type="submission" date="2019-12" db="EMBL/GenBank/DDBJ databases">
        <title>Engineering Photorhabdus to improve their lethality against agricultural pests.</title>
        <authorList>
            <person name="Machado R.A.R."/>
        </authorList>
    </citation>
    <scope>NUCLEOTIDE SEQUENCE [LARGE SCALE GENOMIC DNA]</scope>
    <source>
        <strain evidence="2 3">M-HU2</strain>
    </source>
</reference>
<dbReference type="EMBL" id="WSFE01000008">
    <property type="protein sequence ID" value="NDL25109.1"/>
    <property type="molecule type" value="Genomic_DNA"/>
</dbReference>
<comment type="caution">
    <text evidence="2">The sequence shown here is derived from an EMBL/GenBank/DDBJ whole genome shotgun (WGS) entry which is preliminary data.</text>
</comment>
<gene>
    <name evidence="2" type="ORF">GPY42_07840</name>
</gene>
<feature type="domain" description="Peptidase S8/S53" evidence="1">
    <location>
        <begin position="315"/>
        <end position="542"/>
    </location>
</feature>
<dbReference type="Gene3D" id="3.40.50.200">
    <property type="entry name" value="Peptidase S8/S53 domain"/>
    <property type="match status" value="1"/>
</dbReference>
<dbReference type="InterPro" id="IPR000209">
    <property type="entry name" value="Peptidase_S8/S53_dom"/>
</dbReference>
<dbReference type="InterPro" id="IPR036852">
    <property type="entry name" value="Peptidase_S8/S53_dom_sf"/>
</dbReference>
<evidence type="ECO:0000313" key="2">
    <source>
        <dbReference type="EMBL" id="NDL25109.1"/>
    </source>
</evidence>
<dbReference type="Proteomes" id="UP000470051">
    <property type="component" value="Unassembled WGS sequence"/>
</dbReference>
<sequence>MAEGVRSPLLNPVLSFLDKPVPNTVSGGGKNSKGIIWARLDDQKEKLSKELRRISEDDGIVSHSGKIHLLAKMFDDSLAPSWTPDDLFEADDLTRIVAPAFDGYLVEISGSRISSLIEKIKKAKNARIKVDISRLESIIGFDKNQVLRGRKAKAVFEAFDDVEKQFNVWILPFHDKKARVSVKKELEEFANQKIIGFGHSKFDNVFKNEEIQKKGNRYFPRKLDEYLIDGTLSFTTVINNLENFNKLISSGIVYRIEPVHNVSAKSVPPGSGKEPIPNLSNLKNIPTVVIVDGGCSAVSYLPFNVMSITPLVDQHDADLKHGNKVTSVICQGSAWNNNLALPELACKFISVQAINKKGVVIQPTTEQFINYLRDVANETKGISQVWNLSFNESEPYYSNEEISYLGHEVNRIARKFNILPIISIGNVSRSNSIRLCPPADCESALTIAGRCADENGMATTPCSMSLRGPAPAGMKKPELSWFSTLRMIGGVIDTGTSYSTPLISSIAAHVFKNLKEPTPDLVRALLINKAERCAHDLRLGWGSPWKEGNNLPWYCDEGTVTLAWNSKIRAGFAYYWNDIPLPTEMLEDGKIKGEIILTAILKPLVSELGGENYFATRLQCSLQSISNDGKVKNLLGTMKESKEKELQSRQELAKWSPIRHHGKSFSGVSVDNTKLRLYARIFTRDLYQFDMSSHHELSEQEVSFVLTFKSHNKDFGIYNTMKQRLGPKAEVGIIEQHIDIDNTIYPMDFKLHRDGKGKNPWEHR</sequence>
<evidence type="ECO:0000313" key="3">
    <source>
        <dbReference type="Proteomes" id="UP000470051"/>
    </source>
</evidence>
<name>A0ABX0B2Y2_9GAMM</name>
<protein>
    <submittedName>
        <fullName evidence="2">S8 family serine peptidase</fullName>
    </submittedName>
</protein>